<dbReference type="Proteomes" id="UP001299220">
    <property type="component" value="Unassembled WGS sequence"/>
</dbReference>
<keyword evidence="4" id="KW-1185">Reference proteome</keyword>
<feature type="domain" description="Phage tail tape measure protein" evidence="2">
    <location>
        <begin position="92"/>
        <end position="290"/>
    </location>
</feature>
<dbReference type="PANTHER" id="PTHR37813">
    <property type="entry name" value="FELS-2 PROPHAGE PROTEIN"/>
    <property type="match status" value="1"/>
</dbReference>
<reference evidence="3 4" key="1">
    <citation type="submission" date="2020-12" db="EMBL/GenBank/DDBJ databases">
        <title>Whole genome sequences of gut porcine anaerobes.</title>
        <authorList>
            <person name="Kubasova T."/>
            <person name="Jahodarova E."/>
            <person name="Rychlik I."/>
        </authorList>
    </citation>
    <scope>NUCLEOTIDE SEQUENCE [LARGE SCALE GENOMIC DNA]</scope>
    <source>
        <strain evidence="3 4">An867</strain>
    </source>
</reference>
<protein>
    <submittedName>
        <fullName evidence="3">Phage tail tape measure protein</fullName>
    </submittedName>
</protein>
<proteinExistence type="predicted"/>
<dbReference type="Gene3D" id="1.25.10.10">
    <property type="entry name" value="Leucine-rich Repeat Variant"/>
    <property type="match status" value="1"/>
</dbReference>
<sequence length="870" mass="90906">MTISGEVNTLADGTIKILTDLDASGFEKGISKLGSLTKAGLSILTKGVAAVSAGLTAASGYAVKVGSDFESGMSEVAAISGASGKALQALTDKAKEMGSTTKFSATESAEALKYMAMAGWDTDKMLSGLPGVMNLAAASGENLGTVSDIVTDSMTAFGMAADEVGHFADILAQASSKSNTNVSLMGETFKYVAPVAGALGYSAEDAAVAIGLMANSGIKGSQAGTALRSTLSRLAKPTDEVQGAMDKLKISLTDSEGNMKSLGDVMQDMRKGFQGLTEDQKAQYAAALAGQEGMSGLLAIVNTSDEDFNALADAINNADGAAETMASVMQDNLKGAVTIAKSALEGLGISVYESLEDPLKETVQTATGYLNQLQSAFDENGLSGAISEFGTILSDLVKRAAEAAPELIRTAVELIGNFVSGIRDALPDIANAAFEILDTLLNALFDALPEVPKIAGEIVTTLGTKLADYAPELIPAAVECILEFAQGLIDQLPGILDVALQLVRGLADGILAAIPTLIESLPELIDGIVQFLVEGIPQLIETVIYIVEQIVANLPTIMAALIDALPQIIESLVSGLMGCIGQLIAGAIQLVVLLVAYLPEIISGLIQAIPQIVQAIIDGFTAALPSFKDAGKTILSAMKSGIEEIWEKIRTFFSESIPKLINSIGEWFSNLPGRVKEWLDDTLHRVSEWASGMDGKAEEAGRQFISAVIGFVKTLPPSRIMKEDVGAMLPPGISAGFADALPAAEKNMKKQLGSMTDRLSGISVPAIVRASMDSDTLSAMQAAVEFKTAQAAFSVSGDPTGISGRLAVLTDKFDALLNRLESFGDDRLISLADLREALKGLRVEMDGRDVGEIVDERLGELYGQRERGEI</sequence>
<organism evidence="3 4">
    <name type="scientific">Anaeromassilibacillus senegalensis</name>
    <dbReference type="NCBI Taxonomy" id="1673717"/>
    <lineage>
        <taxon>Bacteria</taxon>
        <taxon>Bacillati</taxon>
        <taxon>Bacillota</taxon>
        <taxon>Clostridia</taxon>
        <taxon>Eubacteriales</taxon>
        <taxon>Acutalibacteraceae</taxon>
        <taxon>Anaeromassilibacillus</taxon>
    </lineage>
</organism>
<dbReference type="SUPFAM" id="SSF48371">
    <property type="entry name" value="ARM repeat"/>
    <property type="match status" value="1"/>
</dbReference>
<keyword evidence="1" id="KW-1188">Viral release from host cell</keyword>
<accession>A0ABS9CLP2</accession>
<evidence type="ECO:0000256" key="1">
    <source>
        <dbReference type="ARBA" id="ARBA00022612"/>
    </source>
</evidence>
<dbReference type="InterPro" id="IPR011989">
    <property type="entry name" value="ARM-like"/>
</dbReference>
<dbReference type="PANTHER" id="PTHR37813:SF1">
    <property type="entry name" value="FELS-2 PROPHAGE PROTEIN"/>
    <property type="match status" value="1"/>
</dbReference>
<name>A0ABS9CLP2_9FIRM</name>
<gene>
    <name evidence="3" type="ORF">JQM67_04590</name>
</gene>
<dbReference type="InterPro" id="IPR016024">
    <property type="entry name" value="ARM-type_fold"/>
</dbReference>
<evidence type="ECO:0000313" key="3">
    <source>
        <dbReference type="EMBL" id="MCF2651873.1"/>
    </source>
</evidence>
<dbReference type="NCBIfam" id="TIGR01760">
    <property type="entry name" value="tape_meas_TP901"/>
    <property type="match status" value="1"/>
</dbReference>
<dbReference type="EMBL" id="JAFBIT010000001">
    <property type="protein sequence ID" value="MCF2651873.1"/>
    <property type="molecule type" value="Genomic_DNA"/>
</dbReference>
<evidence type="ECO:0000259" key="2">
    <source>
        <dbReference type="Pfam" id="PF10145"/>
    </source>
</evidence>
<evidence type="ECO:0000313" key="4">
    <source>
        <dbReference type="Proteomes" id="UP001299220"/>
    </source>
</evidence>
<comment type="caution">
    <text evidence="3">The sequence shown here is derived from an EMBL/GenBank/DDBJ whole genome shotgun (WGS) entry which is preliminary data.</text>
</comment>
<dbReference type="InterPro" id="IPR010090">
    <property type="entry name" value="Phage_tape_meas"/>
</dbReference>
<dbReference type="RefSeq" id="WP_235322889.1">
    <property type="nucleotide sequence ID" value="NZ_JAFBIT010000001.1"/>
</dbReference>
<dbReference type="Pfam" id="PF10145">
    <property type="entry name" value="PhageMin_Tail"/>
    <property type="match status" value="1"/>
</dbReference>